<evidence type="ECO:0000313" key="2">
    <source>
        <dbReference type="EMBL" id="KAF2723696.1"/>
    </source>
</evidence>
<proteinExistence type="predicted"/>
<reference evidence="2" key="1">
    <citation type="journal article" date="2020" name="Stud. Mycol.">
        <title>101 Dothideomycetes genomes: a test case for predicting lifestyles and emergence of pathogens.</title>
        <authorList>
            <person name="Haridas S."/>
            <person name="Albert R."/>
            <person name="Binder M."/>
            <person name="Bloem J."/>
            <person name="Labutti K."/>
            <person name="Salamov A."/>
            <person name="Andreopoulos B."/>
            <person name="Baker S."/>
            <person name="Barry K."/>
            <person name="Bills G."/>
            <person name="Bluhm B."/>
            <person name="Cannon C."/>
            <person name="Castanera R."/>
            <person name="Culley D."/>
            <person name="Daum C."/>
            <person name="Ezra D."/>
            <person name="Gonzalez J."/>
            <person name="Henrissat B."/>
            <person name="Kuo A."/>
            <person name="Liang C."/>
            <person name="Lipzen A."/>
            <person name="Lutzoni F."/>
            <person name="Magnuson J."/>
            <person name="Mondo S."/>
            <person name="Nolan M."/>
            <person name="Ohm R."/>
            <person name="Pangilinan J."/>
            <person name="Park H.-J."/>
            <person name="Ramirez L."/>
            <person name="Alfaro M."/>
            <person name="Sun H."/>
            <person name="Tritt A."/>
            <person name="Yoshinaga Y."/>
            <person name="Zwiers L.-H."/>
            <person name="Turgeon B."/>
            <person name="Goodwin S."/>
            <person name="Spatafora J."/>
            <person name="Crous P."/>
            <person name="Grigoriev I."/>
        </authorList>
    </citation>
    <scope>NUCLEOTIDE SEQUENCE</scope>
    <source>
        <strain evidence="2">CBS 116435</strain>
    </source>
</reference>
<keyword evidence="1" id="KW-1133">Transmembrane helix</keyword>
<evidence type="ECO:0000256" key="1">
    <source>
        <dbReference type="SAM" id="Phobius"/>
    </source>
</evidence>
<feature type="transmembrane region" description="Helical" evidence="1">
    <location>
        <begin position="304"/>
        <end position="329"/>
    </location>
</feature>
<protein>
    <submittedName>
        <fullName evidence="2">Uncharacterized protein</fullName>
    </submittedName>
</protein>
<dbReference type="EMBL" id="MU003775">
    <property type="protein sequence ID" value="KAF2723696.1"/>
    <property type="molecule type" value="Genomic_DNA"/>
</dbReference>
<evidence type="ECO:0000313" key="3">
    <source>
        <dbReference type="Proteomes" id="UP000799441"/>
    </source>
</evidence>
<dbReference type="AlphaFoldDB" id="A0A9P4QF00"/>
<keyword evidence="1" id="KW-0812">Transmembrane</keyword>
<dbReference type="OrthoDB" id="3945378at2759"/>
<name>A0A9P4QF00_9PEZI</name>
<feature type="transmembrane region" description="Helical" evidence="1">
    <location>
        <begin position="245"/>
        <end position="270"/>
    </location>
</feature>
<feature type="transmembrane region" description="Helical" evidence="1">
    <location>
        <begin position="189"/>
        <end position="217"/>
    </location>
</feature>
<dbReference type="Proteomes" id="UP000799441">
    <property type="component" value="Unassembled WGS sequence"/>
</dbReference>
<keyword evidence="1" id="KW-0472">Membrane</keyword>
<sequence>MRTLAFPVWLSTTKPSHAILQQKMATLSRQLISCPIAFRLLLLFACLSAVNGHPQGYTAPSEIATLHIIETRENESDQVRNGQPMYGLGVRIGSYLQGFAFVVGILTLDSVDPKTQFSGIVLALQLTITWFWRLASGVLSGSELWVGLAQLLIITTPGAFLLFLSFSYQRRHWKTKDGKEMLRKEIIRGGGVNFIQVLLVLLLVQIVNIYFAVIVTFKKPPLESPYEDPIWMWKTWQARDSVLKLFLWIQSVATAVLVGCPYLFYAVALYKYRRPLRGHGYDPIDNYERKDLSFMHRVLNSMPYGIKGFAIFLIAAAALFYVAILIISIERTILAAKLRSLESFADPGQLLPLITGILSFLSSAANFTNEQWLKIAYYPVRIDTVRSNKTLVFYKDGKLLNLPGYQRIN</sequence>
<feature type="transmembrane region" description="Helical" evidence="1">
    <location>
        <begin position="31"/>
        <end position="50"/>
    </location>
</feature>
<feature type="transmembrane region" description="Helical" evidence="1">
    <location>
        <begin position="88"/>
        <end position="108"/>
    </location>
</feature>
<accession>A0A9P4QF00</accession>
<feature type="transmembrane region" description="Helical" evidence="1">
    <location>
        <begin position="115"/>
        <end position="132"/>
    </location>
</feature>
<organism evidence="2 3">
    <name type="scientific">Polychaeton citri CBS 116435</name>
    <dbReference type="NCBI Taxonomy" id="1314669"/>
    <lineage>
        <taxon>Eukaryota</taxon>
        <taxon>Fungi</taxon>
        <taxon>Dikarya</taxon>
        <taxon>Ascomycota</taxon>
        <taxon>Pezizomycotina</taxon>
        <taxon>Dothideomycetes</taxon>
        <taxon>Dothideomycetidae</taxon>
        <taxon>Capnodiales</taxon>
        <taxon>Capnodiaceae</taxon>
        <taxon>Polychaeton</taxon>
    </lineage>
</organism>
<gene>
    <name evidence="2" type="ORF">K431DRAFT_310783</name>
</gene>
<comment type="caution">
    <text evidence="2">The sequence shown here is derived from an EMBL/GenBank/DDBJ whole genome shotgun (WGS) entry which is preliminary data.</text>
</comment>
<feature type="transmembrane region" description="Helical" evidence="1">
    <location>
        <begin position="144"/>
        <end position="168"/>
    </location>
</feature>
<keyword evidence="3" id="KW-1185">Reference proteome</keyword>